<feature type="domain" description="UBA" evidence="7">
    <location>
        <begin position="280"/>
        <end position="320"/>
    </location>
</feature>
<comment type="subcellular location">
    <subcellularLocation>
        <location evidence="5">Nucleus</location>
    </subcellularLocation>
    <subcellularLocation>
        <location evidence="5">Cytoplasm</location>
    </subcellularLocation>
</comment>
<evidence type="ECO:0000259" key="8">
    <source>
        <dbReference type="PROSITE" id="PS50053"/>
    </source>
</evidence>
<dbReference type="Pfam" id="PF00627">
    <property type="entry name" value="UBA"/>
    <property type="match status" value="2"/>
</dbReference>
<comment type="similarity">
    <text evidence="5">Belongs to the RAD23 family.</text>
</comment>
<keyword evidence="1" id="KW-0677">Repeat</keyword>
<dbReference type="PRINTS" id="PR01839">
    <property type="entry name" value="RAD23PROTEIN"/>
</dbReference>
<feature type="domain" description="Ubiquitin-like" evidence="8">
    <location>
        <begin position="1"/>
        <end position="32"/>
    </location>
</feature>
<sequence length="327" mass="35391">MIGKILEDGKTIQDYNIGEKDFLVVMISKPKATSSAAVTPASTPAVVQEPPAPTPAAAPSVVQETPATATATAIGTTESRSDNSLVTGPQLDSVIQNLMEMGFTREQCVRALRASFNNPDRAVEYLFNGIPQNILDEMDADQQAQQQGIQRPAATPAAAAPPSAQAASTVENDTGKALYAPLNLFAAAQQQAQQQQQQQQQSASGNVDFSRLRNTPYFQQIRQIALTNPAALHSLLQQLGQSNPELLRSIEANPNEFLRTLLEGSDDEEGAGSSMIQVTQEQKEAIDRLMDLGFERGQVIEAYFACDKNEELAANYLLEHQFDDGEE</sequence>
<keyword evidence="5" id="KW-0963">Cytoplasm</keyword>
<dbReference type="SMART" id="SM00727">
    <property type="entry name" value="STI1"/>
    <property type="match status" value="1"/>
</dbReference>
<name>A0A0B7NQ60_9FUNG</name>
<dbReference type="EMBL" id="LN733608">
    <property type="protein sequence ID" value="CEP17124.1"/>
    <property type="molecule type" value="Genomic_DNA"/>
</dbReference>
<dbReference type="GO" id="GO:0043161">
    <property type="term" value="P:proteasome-mediated ubiquitin-dependent protein catabolic process"/>
    <property type="evidence" value="ECO:0007669"/>
    <property type="project" value="UniProtKB-UniRule"/>
</dbReference>
<dbReference type="NCBIfam" id="TIGR00601">
    <property type="entry name" value="rad23"/>
    <property type="match status" value="1"/>
</dbReference>
<dbReference type="SUPFAM" id="SSF54236">
    <property type="entry name" value="Ubiquitin-like"/>
    <property type="match status" value="1"/>
</dbReference>
<keyword evidence="3 5" id="KW-0234">DNA repair</keyword>
<reference evidence="9 10" key="1">
    <citation type="submission" date="2014-09" db="EMBL/GenBank/DDBJ databases">
        <authorList>
            <person name="Ellenberger Sabrina"/>
        </authorList>
    </citation>
    <scope>NUCLEOTIDE SEQUENCE [LARGE SCALE GENOMIC DNA]</scope>
    <source>
        <strain evidence="9 10">CBS 412.66</strain>
    </source>
</reference>
<dbReference type="PANTHER" id="PTHR10621">
    <property type="entry name" value="UV EXCISION REPAIR PROTEIN RAD23"/>
    <property type="match status" value="1"/>
</dbReference>
<dbReference type="InterPro" id="IPR015360">
    <property type="entry name" value="XPC-bd"/>
</dbReference>
<feature type="compositionally biased region" description="Low complexity" evidence="6">
    <location>
        <begin position="141"/>
        <end position="169"/>
    </location>
</feature>
<dbReference type="SUPFAM" id="SSF46934">
    <property type="entry name" value="UBA-like"/>
    <property type="match status" value="2"/>
</dbReference>
<dbReference type="InterPro" id="IPR004806">
    <property type="entry name" value="Rad23"/>
</dbReference>
<comment type="function">
    <text evidence="5">Multiubiquitin chain receptor involved in modulation of proteasomal degradation. Involved in nucleotide excision repair.</text>
</comment>
<dbReference type="Gene3D" id="1.10.10.540">
    <property type="entry name" value="XPC-binding domain"/>
    <property type="match status" value="1"/>
</dbReference>
<dbReference type="InterPro" id="IPR015940">
    <property type="entry name" value="UBA"/>
</dbReference>
<keyword evidence="4 5" id="KW-0539">Nucleus</keyword>
<dbReference type="STRING" id="35722.A0A0B7NQ60"/>
<evidence type="ECO:0000313" key="10">
    <source>
        <dbReference type="Proteomes" id="UP000054107"/>
    </source>
</evidence>
<dbReference type="GO" id="GO:0006289">
    <property type="term" value="P:nucleotide-excision repair"/>
    <property type="evidence" value="ECO:0007669"/>
    <property type="project" value="UniProtKB-UniRule"/>
</dbReference>
<dbReference type="SMART" id="SM00165">
    <property type="entry name" value="UBA"/>
    <property type="match status" value="2"/>
</dbReference>
<evidence type="ECO:0000313" key="9">
    <source>
        <dbReference type="EMBL" id="CEP17124.1"/>
    </source>
</evidence>
<evidence type="ECO:0000256" key="1">
    <source>
        <dbReference type="ARBA" id="ARBA00022737"/>
    </source>
</evidence>
<protein>
    <recommendedName>
        <fullName evidence="5">UV excision repair protein RAD23</fullName>
    </recommendedName>
</protein>
<dbReference type="GO" id="GO:0043130">
    <property type="term" value="F:ubiquitin binding"/>
    <property type="evidence" value="ECO:0007669"/>
    <property type="project" value="UniProtKB-UniRule"/>
</dbReference>
<dbReference type="InterPro" id="IPR036353">
    <property type="entry name" value="XPC-bd_sf"/>
</dbReference>
<evidence type="ECO:0000259" key="7">
    <source>
        <dbReference type="PROSITE" id="PS50030"/>
    </source>
</evidence>
<dbReference type="CDD" id="cd14281">
    <property type="entry name" value="UBA2_Rad23_like"/>
    <property type="match status" value="1"/>
</dbReference>
<dbReference type="GO" id="GO:0070628">
    <property type="term" value="F:proteasome binding"/>
    <property type="evidence" value="ECO:0007669"/>
    <property type="project" value="TreeGrafter"/>
</dbReference>
<accession>A0A0B7NQ60</accession>
<evidence type="ECO:0000256" key="3">
    <source>
        <dbReference type="ARBA" id="ARBA00023204"/>
    </source>
</evidence>
<feature type="domain" description="UBA" evidence="7">
    <location>
        <begin position="90"/>
        <end position="129"/>
    </location>
</feature>
<dbReference type="InterPro" id="IPR000626">
    <property type="entry name" value="Ubiquitin-like_dom"/>
</dbReference>
<keyword evidence="10" id="KW-1185">Reference proteome</keyword>
<dbReference type="GO" id="GO:0003684">
    <property type="term" value="F:damaged DNA binding"/>
    <property type="evidence" value="ECO:0007669"/>
    <property type="project" value="UniProtKB-UniRule"/>
</dbReference>
<dbReference type="Gene3D" id="1.10.8.10">
    <property type="entry name" value="DNA helicase RuvA subunit, C-terminal domain"/>
    <property type="match status" value="2"/>
</dbReference>
<dbReference type="Pfam" id="PF09280">
    <property type="entry name" value="XPC-binding"/>
    <property type="match status" value="1"/>
</dbReference>
<feature type="region of interest" description="Disordered" evidence="6">
    <location>
        <begin position="45"/>
        <end position="65"/>
    </location>
</feature>
<dbReference type="GO" id="GO:0031593">
    <property type="term" value="F:polyubiquitin modification-dependent protein binding"/>
    <property type="evidence" value="ECO:0007669"/>
    <property type="project" value="UniProtKB-UniRule"/>
</dbReference>
<keyword evidence="2 5" id="KW-0227">DNA damage</keyword>
<evidence type="ECO:0000256" key="2">
    <source>
        <dbReference type="ARBA" id="ARBA00022763"/>
    </source>
</evidence>
<dbReference type="FunFam" id="1.10.8.10:FF:000003">
    <property type="entry name" value="UV excision repair protein RAD23 homolog"/>
    <property type="match status" value="1"/>
</dbReference>
<dbReference type="PANTHER" id="PTHR10621:SF0">
    <property type="entry name" value="UV EXCISION REPAIR PROTEIN RAD23"/>
    <property type="match status" value="1"/>
</dbReference>
<dbReference type="Proteomes" id="UP000054107">
    <property type="component" value="Unassembled WGS sequence"/>
</dbReference>
<evidence type="ECO:0000256" key="6">
    <source>
        <dbReference type="SAM" id="MobiDB-lite"/>
    </source>
</evidence>
<dbReference type="GO" id="GO:0005654">
    <property type="term" value="C:nucleoplasm"/>
    <property type="evidence" value="ECO:0007669"/>
    <property type="project" value="TreeGrafter"/>
</dbReference>
<dbReference type="GO" id="GO:0005829">
    <property type="term" value="C:cytosol"/>
    <property type="evidence" value="ECO:0007669"/>
    <property type="project" value="TreeGrafter"/>
</dbReference>
<dbReference type="OrthoDB" id="419317at2759"/>
<dbReference type="PROSITE" id="PS50030">
    <property type="entry name" value="UBA"/>
    <property type="match status" value="2"/>
</dbReference>
<dbReference type="InterPro" id="IPR009060">
    <property type="entry name" value="UBA-like_sf"/>
</dbReference>
<dbReference type="FunFam" id="1.10.8.10:FF:000002">
    <property type="entry name" value="UV excision repair protein RAD23 homolog"/>
    <property type="match status" value="1"/>
</dbReference>
<dbReference type="Gene3D" id="3.10.20.90">
    <property type="entry name" value="Phosphatidylinositol 3-kinase Catalytic Subunit, Chain A, domain 1"/>
    <property type="match status" value="1"/>
</dbReference>
<dbReference type="AlphaFoldDB" id="A0A0B7NQ60"/>
<proteinExistence type="inferred from homology"/>
<evidence type="ECO:0000256" key="5">
    <source>
        <dbReference type="RuleBase" id="RU367049"/>
    </source>
</evidence>
<dbReference type="PROSITE" id="PS50053">
    <property type="entry name" value="UBIQUITIN_2"/>
    <property type="match status" value="1"/>
</dbReference>
<dbReference type="InterPro" id="IPR006636">
    <property type="entry name" value="STI1_HS-bd"/>
</dbReference>
<evidence type="ECO:0000256" key="4">
    <source>
        <dbReference type="ARBA" id="ARBA00023242"/>
    </source>
</evidence>
<dbReference type="InterPro" id="IPR029071">
    <property type="entry name" value="Ubiquitin-like_domsf"/>
</dbReference>
<organism evidence="9 10">
    <name type="scientific">Parasitella parasitica</name>
    <dbReference type="NCBI Taxonomy" id="35722"/>
    <lineage>
        <taxon>Eukaryota</taxon>
        <taxon>Fungi</taxon>
        <taxon>Fungi incertae sedis</taxon>
        <taxon>Mucoromycota</taxon>
        <taxon>Mucoromycotina</taxon>
        <taxon>Mucoromycetes</taxon>
        <taxon>Mucorales</taxon>
        <taxon>Mucorineae</taxon>
        <taxon>Mucoraceae</taxon>
        <taxon>Parasitella</taxon>
    </lineage>
</organism>
<dbReference type="CDD" id="cd14280">
    <property type="entry name" value="UBA1_Rad23_like"/>
    <property type="match status" value="1"/>
</dbReference>
<dbReference type="SUPFAM" id="SSF101238">
    <property type="entry name" value="XPC-binding domain"/>
    <property type="match status" value="1"/>
</dbReference>
<feature type="region of interest" description="Disordered" evidence="6">
    <location>
        <begin position="140"/>
        <end position="171"/>
    </location>
</feature>
<gene>
    <name evidence="9" type="primary">PARPA_11416.1 scaffold 44101</name>
</gene>